<feature type="region of interest" description="Disordered" evidence="1">
    <location>
        <begin position="92"/>
        <end position="113"/>
    </location>
</feature>
<dbReference type="AlphaFoldDB" id="A0A0E0I6Z1"/>
<proteinExistence type="predicted"/>
<dbReference type="HOGENOM" id="CLU_1899577_0_0_1"/>
<evidence type="ECO:0000313" key="4">
    <source>
        <dbReference type="Proteomes" id="UP000006591"/>
    </source>
</evidence>
<sequence>MGAARRLRFGLRAAAAAMALLLLLLPSSLSLALSPPPPPPPFFPPQWAPPVPGGGGPFAARNSCPKIYEDGLRSINNLSPSLSLFLQPFDGVEPVAPPRSGGGRRDDGRRRRGGRWQVCQAGAVVSEVSVLLLF</sequence>
<keyword evidence="2" id="KW-0732">Signal</keyword>
<protein>
    <submittedName>
        <fullName evidence="3">Uncharacterized protein</fullName>
    </submittedName>
</protein>
<accession>A0A0E0I6Z1</accession>
<feature type="chain" id="PRO_5002362593" evidence="2">
    <location>
        <begin position="33"/>
        <end position="134"/>
    </location>
</feature>
<feature type="signal peptide" evidence="2">
    <location>
        <begin position="1"/>
        <end position="32"/>
    </location>
</feature>
<organism evidence="3">
    <name type="scientific">Oryza nivara</name>
    <name type="common">Indian wild rice</name>
    <name type="synonym">Oryza sativa f. spontanea</name>
    <dbReference type="NCBI Taxonomy" id="4536"/>
    <lineage>
        <taxon>Eukaryota</taxon>
        <taxon>Viridiplantae</taxon>
        <taxon>Streptophyta</taxon>
        <taxon>Embryophyta</taxon>
        <taxon>Tracheophyta</taxon>
        <taxon>Spermatophyta</taxon>
        <taxon>Magnoliopsida</taxon>
        <taxon>Liliopsida</taxon>
        <taxon>Poales</taxon>
        <taxon>Poaceae</taxon>
        <taxon>BOP clade</taxon>
        <taxon>Oryzoideae</taxon>
        <taxon>Oryzeae</taxon>
        <taxon>Oryzinae</taxon>
        <taxon>Oryza</taxon>
    </lineage>
</organism>
<keyword evidence="4" id="KW-1185">Reference proteome</keyword>
<dbReference type="Proteomes" id="UP000006591">
    <property type="component" value="Chromosome 8"/>
</dbReference>
<evidence type="ECO:0000313" key="3">
    <source>
        <dbReference type="EnsemblPlants" id="ONIVA08G02150.3"/>
    </source>
</evidence>
<reference evidence="3" key="2">
    <citation type="submission" date="2018-04" db="EMBL/GenBank/DDBJ databases">
        <title>OnivRS2 (Oryza nivara Reference Sequence Version 2).</title>
        <authorList>
            <person name="Zhang J."/>
            <person name="Kudrna D."/>
            <person name="Lee S."/>
            <person name="Talag J."/>
            <person name="Rajasekar S."/>
            <person name="Welchert J."/>
            <person name="Hsing Y.-I."/>
            <person name="Wing R.A."/>
        </authorList>
    </citation>
    <scope>NUCLEOTIDE SEQUENCE [LARGE SCALE GENOMIC DNA]</scope>
    <source>
        <strain evidence="3">SL10</strain>
    </source>
</reference>
<dbReference type="Gramene" id="ONIVA08G02150.3">
    <property type="protein sequence ID" value="ONIVA08G02150.3"/>
    <property type="gene ID" value="ONIVA08G02150"/>
</dbReference>
<evidence type="ECO:0000256" key="2">
    <source>
        <dbReference type="SAM" id="SignalP"/>
    </source>
</evidence>
<evidence type="ECO:0000256" key="1">
    <source>
        <dbReference type="SAM" id="MobiDB-lite"/>
    </source>
</evidence>
<name>A0A0E0I6Z1_ORYNI</name>
<dbReference type="EnsemblPlants" id="ONIVA08G02150.3">
    <property type="protein sequence ID" value="ONIVA08G02150.3"/>
    <property type="gene ID" value="ONIVA08G02150"/>
</dbReference>
<reference evidence="3" key="1">
    <citation type="submission" date="2015-04" db="UniProtKB">
        <authorList>
            <consortium name="EnsemblPlants"/>
        </authorList>
    </citation>
    <scope>IDENTIFICATION</scope>
    <source>
        <strain evidence="3">SL10</strain>
    </source>
</reference>